<evidence type="ECO:0000259" key="1">
    <source>
        <dbReference type="Pfam" id="PF12697"/>
    </source>
</evidence>
<protein>
    <recommendedName>
        <fullName evidence="1">AB hydrolase-1 domain-containing protein</fullName>
    </recommendedName>
</protein>
<dbReference type="PANTHER" id="PTHR42886:SF53">
    <property type="entry name" value="ALPHA_BETA-HYDROLASES SUPERFAMILY PROTEIN"/>
    <property type="match status" value="1"/>
</dbReference>
<dbReference type="AlphaFoldDB" id="A0A0D2PCG1"/>
<dbReference type="SUPFAM" id="SSF53474">
    <property type="entry name" value="alpha/beta-Hydrolases"/>
    <property type="match status" value="1"/>
</dbReference>
<organism evidence="2 3">
    <name type="scientific">Hypholoma sublateritium (strain FD-334 SS-4)</name>
    <dbReference type="NCBI Taxonomy" id="945553"/>
    <lineage>
        <taxon>Eukaryota</taxon>
        <taxon>Fungi</taxon>
        <taxon>Dikarya</taxon>
        <taxon>Basidiomycota</taxon>
        <taxon>Agaricomycotina</taxon>
        <taxon>Agaricomycetes</taxon>
        <taxon>Agaricomycetidae</taxon>
        <taxon>Agaricales</taxon>
        <taxon>Agaricineae</taxon>
        <taxon>Strophariaceae</taxon>
        <taxon>Hypholoma</taxon>
    </lineage>
</organism>
<keyword evidence="3" id="KW-1185">Reference proteome</keyword>
<dbReference type="Gene3D" id="3.40.50.1820">
    <property type="entry name" value="alpha/beta hydrolase"/>
    <property type="match status" value="1"/>
</dbReference>
<dbReference type="PANTHER" id="PTHR42886">
    <property type="entry name" value="RE40534P-RELATED"/>
    <property type="match status" value="1"/>
</dbReference>
<evidence type="ECO:0000313" key="3">
    <source>
        <dbReference type="Proteomes" id="UP000054270"/>
    </source>
</evidence>
<dbReference type="STRING" id="945553.A0A0D2PCG1"/>
<reference evidence="3" key="1">
    <citation type="submission" date="2014-04" db="EMBL/GenBank/DDBJ databases">
        <title>Evolutionary Origins and Diversification of the Mycorrhizal Mutualists.</title>
        <authorList>
            <consortium name="DOE Joint Genome Institute"/>
            <consortium name="Mycorrhizal Genomics Consortium"/>
            <person name="Kohler A."/>
            <person name="Kuo A."/>
            <person name="Nagy L.G."/>
            <person name="Floudas D."/>
            <person name="Copeland A."/>
            <person name="Barry K.W."/>
            <person name="Cichocki N."/>
            <person name="Veneault-Fourrey C."/>
            <person name="LaButti K."/>
            <person name="Lindquist E.A."/>
            <person name="Lipzen A."/>
            <person name="Lundell T."/>
            <person name="Morin E."/>
            <person name="Murat C."/>
            <person name="Riley R."/>
            <person name="Ohm R."/>
            <person name="Sun H."/>
            <person name="Tunlid A."/>
            <person name="Henrissat B."/>
            <person name="Grigoriev I.V."/>
            <person name="Hibbett D.S."/>
            <person name="Martin F."/>
        </authorList>
    </citation>
    <scope>NUCLEOTIDE SEQUENCE [LARGE SCALE GENOMIC DNA]</scope>
    <source>
        <strain evidence="3">FD-334 SS-4</strain>
    </source>
</reference>
<proteinExistence type="predicted"/>
<accession>A0A0D2PCG1</accession>
<evidence type="ECO:0000313" key="2">
    <source>
        <dbReference type="EMBL" id="KJA17985.1"/>
    </source>
</evidence>
<dbReference type="Proteomes" id="UP000054270">
    <property type="component" value="Unassembled WGS sequence"/>
</dbReference>
<dbReference type="InterPro" id="IPR029058">
    <property type="entry name" value="AB_hydrolase_fold"/>
</dbReference>
<dbReference type="InterPro" id="IPR000073">
    <property type="entry name" value="AB_hydrolase_1"/>
</dbReference>
<gene>
    <name evidence="2" type="ORF">HYPSUDRAFT_45705</name>
</gene>
<dbReference type="OMA" id="LYASMNH"/>
<name>A0A0D2PCG1_HYPSF</name>
<feature type="domain" description="AB hydrolase-1" evidence="1">
    <location>
        <begin position="41"/>
        <end position="262"/>
    </location>
</feature>
<dbReference type="Pfam" id="PF12697">
    <property type="entry name" value="Abhydrolase_6"/>
    <property type="match status" value="1"/>
</dbReference>
<dbReference type="EMBL" id="KN817595">
    <property type="protein sequence ID" value="KJA17985.1"/>
    <property type="molecule type" value="Genomic_DNA"/>
</dbReference>
<dbReference type="OrthoDB" id="9988524at2759"/>
<sequence>MADHVSTKLYIQHPADPAIQLVGILEQLEHSESTQGRKIALILHGTMGHKDYLFQRRLAMKLPLDSFRFDFRGNHETGGEWRQGALADDLVDLQAVVDYLKITYGYVIELLVGHSRGSIIAFRWLATTEDGQKVGAFVNASGRYRMAKILESPSGTVWREAFAAHGHYTWNVTVARKKITAKITPQDLENFVNWDTSFVWDAFPPSTDVLTLHGLSDKTVPPYDALIYGRALSNRTSGTHTLHLMEDADHNFTGRQDDVVDAITQWWDVRQRGDLKTGIWVAGIKGKL</sequence>